<dbReference type="SUPFAM" id="SSF55136">
    <property type="entry name" value="Probable bacterial effector-binding domain"/>
    <property type="match status" value="1"/>
</dbReference>
<dbReference type="Proteomes" id="UP000298653">
    <property type="component" value="Chromosome"/>
</dbReference>
<dbReference type="InterPro" id="IPR029441">
    <property type="entry name" value="Cass2"/>
</dbReference>
<reference evidence="2 3" key="1">
    <citation type="submission" date="2019-05" db="EMBL/GenBank/DDBJ databases">
        <title>Complete genome sequencing of Anaerostipes rhamnosivorans.</title>
        <authorList>
            <person name="Bui T.P.N."/>
            <person name="de Vos W.M."/>
        </authorList>
    </citation>
    <scope>NUCLEOTIDE SEQUENCE [LARGE SCALE GENOMIC DNA]</scope>
    <source>
        <strain evidence="2 3">1y2</strain>
    </source>
</reference>
<dbReference type="InterPro" id="IPR053182">
    <property type="entry name" value="YobU-like_regulator"/>
</dbReference>
<proteinExistence type="predicted"/>
<dbReference type="InterPro" id="IPR011256">
    <property type="entry name" value="Reg_factor_effector_dom_sf"/>
</dbReference>
<dbReference type="Pfam" id="PF14526">
    <property type="entry name" value="Cass2"/>
    <property type="match status" value="1"/>
</dbReference>
<dbReference type="PANTHER" id="PTHR36444">
    <property type="entry name" value="TRANSCRIPTIONAL REGULATOR PROTEIN YOBU-RELATED"/>
    <property type="match status" value="1"/>
</dbReference>
<feature type="domain" description="AraC effector-binding" evidence="1">
    <location>
        <begin position="17"/>
        <end position="178"/>
    </location>
</feature>
<keyword evidence="3" id="KW-1185">Reference proteome</keyword>
<dbReference type="AlphaFoldDB" id="A0A4P8IKG1"/>
<gene>
    <name evidence="2" type="ORF">AR1Y2_2185</name>
</gene>
<dbReference type="SMART" id="SM00871">
    <property type="entry name" value="AraC_E_bind"/>
    <property type="match status" value="1"/>
</dbReference>
<evidence type="ECO:0000259" key="1">
    <source>
        <dbReference type="SMART" id="SM00871"/>
    </source>
</evidence>
<accession>A0A4P8IKG1</accession>
<organism evidence="2 3">
    <name type="scientific">Anaerostipes rhamnosivorans</name>
    <dbReference type="NCBI Taxonomy" id="1229621"/>
    <lineage>
        <taxon>Bacteria</taxon>
        <taxon>Bacillati</taxon>
        <taxon>Bacillota</taxon>
        <taxon>Clostridia</taxon>
        <taxon>Lachnospirales</taxon>
        <taxon>Lachnospiraceae</taxon>
        <taxon>Anaerostipes</taxon>
    </lineage>
</organism>
<dbReference type="InterPro" id="IPR010499">
    <property type="entry name" value="AraC_E-bd"/>
</dbReference>
<name>A0A4P8IKG1_9FIRM</name>
<evidence type="ECO:0000313" key="3">
    <source>
        <dbReference type="Proteomes" id="UP000298653"/>
    </source>
</evidence>
<sequence length="180" mass="20679">MRQGKKRGNKEDIKMDLPFRIMKKDSFRVVGYAIQTTNKKREARKAVPMHWARIKKEHLEEPLLKLADEEHRGLFGINIYNTNPADSRKFEYLIGVSSGCEVQEELVEFTMPAVTWAVFPCIMETIGKTEAQAITKWLPKSNYKPLNKGYITGRMKSGAPDIEYYGKDGHVEVWIAVEEG</sequence>
<evidence type="ECO:0000313" key="2">
    <source>
        <dbReference type="EMBL" id="QCP35639.1"/>
    </source>
</evidence>
<dbReference type="EMBL" id="CP040058">
    <property type="protein sequence ID" value="QCP35639.1"/>
    <property type="molecule type" value="Genomic_DNA"/>
</dbReference>
<dbReference type="Gene3D" id="3.20.80.10">
    <property type="entry name" value="Regulatory factor, effector binding domain"/>
    <property type="match status" value="1"/>
</dbReference>
<dbReference type="PANTHER" id="PTHR36444:SF2">
    <property type="entry name" value="TRANSCRIPTIONAL REGULATOR PROTEIN YOBU-RELATED"/>
    <property type="match status" value="1"/>
</dbReference>
<dbReference type="KEGG" id="arf:AR1Y2_2185"/>
<protein>
    <submittedName>
        <fullName evidence="2">Transcriptional regulator, AraC family</fullName>
    </submittedName>
</protein>